<dbReference type="Gene3D" id="3.40.50.2300">
    <property type="match status" value="1"/>
</dbReference>
<dbReference type="FunFam" id="3.40.50.2300:FF:000018">
    <property type="entry name" value="DNA-binding transcriptional regulator NtrC"/>
    <property type="match status" value="1"/>
</dbReference>
<evidence type="ECO:0000256" key="4">
    <source>
        <dbReference type="ARBA" id="ARBA00023163"/>
    </source>
</evidence>
<dbReference type="InterPro" id="IPR011006">
    <property type="entry name" value="CheY-like_superfamily"/>
</dbReference>
<gene>
    <name evidence="7" type="ORF">MNBD_GAMMA21-1204</name>
</gene>
<keyword evidence="1" id="KW-0597">Phosphoprotein</keyword>
<dbReference type="InterPro" id="IPR036388">
    <property type="entry name" value="WH-like_DNA-bd_sf"/>
</dbReference>
<dbReference type="SMART" id="SM00421">
    <property type="entry name" value="HTH_LUXR"/>
    <property type="match status" value="1"/>
</dbReference>
<dbReference type="Pfam" id="PF00196">
    <property type="entry name" value="GerE"/>
    <property type="match status" value="1"/>
</dbReference>
<dbReference type="Gene3D" id="1.10.10.10">
    <property type="entry name" value="Winged helix-like DNA-binding domain superfamily/Winged helix DNA-binding domain"/>
    <property type="match status" value="1"/>
</dbReference>
<dbReference type="PROSITE" id="PS50110">
    <property type="entry name" value="RESPONSE_REGULATORY"/>
    <property type="match status" value="1"/>
</dbReference>
<reference evidence="7" key="1">
    <citation type="submission" date="2018-06" db="EMBL/GenBank/DDBJ databases">
        <authorList>
            <person name="Zhirakovskaya E."/>
        </authorList>
    </citation>
    <scope>NUCLEOTIDE SEQUENCE</scope>
</reference>
<dbReference type="GO" id="GO:0003677">
    <property type="term" value="F:DNA binding"/>
    <property type="evidence" value="ECO:0007669"/>
    <property type="project" value="UniProtKB-KW"/>
</dbReference>
<dbReference type="PRINTS" id="PR00038">
    <property type="entry name" value="HTHLUXR"/>
</dbReference>
<dbReference type="InterPro" id="IPR000792">
    <property type="entry name" value="Tscrpt_reg_LuxR_C"/>
</dbReference>
<dbReference type="AlphaFoldDB" id="A0A3B1AI15"/>
<dbReference type="SMART" id="SM00448">
    <property type="entry name" value="REC"/>
    <property type="match status" value="1"/>
</dbReference>
<dbReference type="PANTHER" id="PTHR44688:SF16">
    <property type="entry name" value="DNA-BINDING TRANSCRIPTIONAL ACTIVATOR DEVR_DOSR"/>
    <property type="match status" value="1"/>
</dbReference>
<evidence type="ECO:0000256" key="2">
    <source>
        <dbReference type="ARBA" id="ARBA00023015"/>
    </source>
</evidence>
<dbReference type="InterPro" id="IPR001789">
    <property type="entry name" value="Sig_transdc_resp-reg_receiver"/>
</dbReference>
<dbReference type="EMBL" id="UOFR01000014">
    <property type="protein sequence ID" value="VAW92306.1"/>
    <property type="molecule type" value="Genomic_DNA"/>
</dbReference>
<accession>A0A3B1AI15</accession>
<keyword evidence="3" id="KW-0238">DNA-binding</keyword>
<dbReference type="PANTHER" id="PTHR44688">
    <property type="entry name" value="DNA-BINDING TRANSCRIPTIONAL ACTIVATOR DEVR_DOSR"/>
    <property type="match status" value="1"/>
</dbReference>
<keyword evidence="4" id="KW-0804">Transcription</keyword>
<evidence type="ECO:0000256" key="1">
    <source>
        <dbReference type="ARBA" id="ARBA00022553"/>
    </source>
</evidence>
<dbReference type="SUPFAM" id="SSF52172">
    <property type="entry name" value="CheY-like"/>
    <property type="match status" value="1"/>
</dbReference>
<dbReference type="GO" id="GO:0000160">
    <property type="term" value="P:phosphorelay signal transduction system"/>
    <property type="evidence" value="ECO:0007669"/>
    <property type="project" value="InterPro"/>
</dbReference>
<keyword evidence="2" id="KW-0805">Transcription regulation</keyword>
<dbReference type="CDD" id="cd06170">
    <property type="entry name" value="LuxR_C_like"/>
    <property type="match status" value="1"/>
</dbReference>
<sequence length="204" mass="23106">MKQTGTIYIVDDDPAVRDSLHWLIESLGYPVKTFETAQTFLDQYSPETEGCLILDVRLPGMSGLQLQKKLLENGSDLPVIIITGHGDIPMAVRALQIGALHFLEKPFRDQEILDHVQEALEVSQARKTTRIKKEAIQSLIETLTPREYQIMQDIVSGATNKSIGAKNDISVKTVEIHRMRVMHKMRADSLVDLVKMMLFINHDR</sequence>
<evidence type="ECO:0000259" key="5">
    <source>
        <dbReference type="PROSITE" id="PS50043"/>
    </source>
</evidence>
<dbReference type="CDD" id="cd17537">
    <property type="entry name" value="REC_FixJ"/>
    <property type="match status" value="1"/>
</dbReference>
<feature type="domain" description="Response regulatory" evidence="6">
    <location>
        <begin position="6"/>
        <end position="120"/>
    </location>
</feature>
<protein>
    <submittedName>
        <fullName evidence="7">Two-component nitrogen fixation transcriptional regulator FixJ</fullName>
    </submittedName>
</protein>
<feature type="domain" description="HTH luxR-type" evidence="5">
    <location>
        <begin position="136"/>
        <end position="201"/>
    </location>
</feature>
<dbReference type="InterPro" id="IPR016032">
    <property type="entry name" value="Sig_transdc_resp-reg_C-effctor"/>
</dbReference>
<organism evidence="7">
    <name type="scientific">hydrothermal vent metagenome</name>
    <dbReference type="NCBI Taxonomy" id="652676"/>
    <lineage>
        <taxon>unclassified sequences</taxon>
        <taxon>metagenomes</taxon>
        <taxon>ecological metagenomes</taxon>
    </lineage>
</organism>
<proteinExistence type="predicted"/>
<dbReference type="SUPFAM" id="SSF46894">
    <property type="entry name" value="C-terminal effector domain of the bipartite response regulators"/>
    <property type="match status" value="1"/>
</dbReference>
<evidence type="ECO:0000256" key="3">
    <source>
        <dbReference type="ARBA" id="ARBA00023125"/>
    </source>
</evidence>
<evidence type="ECO:0000259" key="6">
    <source>
        <dbReference type="PROSITE" id="PS50110"/>
    </source>
</evidence>
<dbReference type="Pfam" id="PF00072">
    <property type="entry name" value="Response_reg"/>
    <property type="match status" value="1"/>
</dbReference>
<name>A0A3B1AI15_9ZZZZ</name>
<evidence type="ECO:0000313" key="7">
    <source>
        <dbReference type="EMBL" id="VAW92306.1"/>
    </source>
</evidence>
<dbReference type="GO" id="GO:0006355">
    <property type="term" value="P:regulation of DNA-templated transcription"/>
    <property type="evidence" value="ECO:0007669"/>
    <property type="project" value="InterPro"/>
</dbReference>
<dbReference type="PROSITE" id="PS50043">
    <property type="entry name" value="HTH_LUXR_2"/>
    <property type="match status" value="1"/>
</dbReference>